<organism evidence="1 2">
    <name type="scientific">Kutzneria chonburiensis</name>
    <dbReference type="NCBI Taxonomy" id="1483604"/>
    <lineage>
        <taxon>Bacteria</taxon>
        <taxon>Bacillati</taxon>
        <taxon>Actinomycetota</taxon>
        <taxon>Actinomycetes</taxon>
        <taxon>Pseudonocardiales</taxon>
        <taxon>Pseudonocardiaceae</taxon>
        <taxon>Kutzneria</taxon>
    </lineage>
</organism>
<reference evidence="1 2" key="1">
    <citation type="submission" date="2024-09" db="EMBL/GenBank/DDBJ databases">
        <authorList>
            <person name="Sun Q."/>
            <person name="Mori K."/>
        </authorList>
    </citation>
    <scope>NUCLEOTIDE SEQUENCE [LARGE SCALE GENOMIC DNA]</scope>
    <source>
        <strain evidence="1 2">TBRC 1432</strain>
    </source>
</reference>
<dbReference type="Proteomes" id="UP001589810">
    <property type="component" value="Unassembled WGS sequence"/>
</dbReference>
<proteinExistence type="predicted"/>
<evidence type="ECO:0008006" key="3">
    <source>
        <dbReference type="Google" id="ProtNLM"/>
    </source>
</evidence>
<evidence type="ECO:0000313" key="1">
    <source>
        <dbReference type="EMBL" id="MFC0546482.1"/>
    </source>
</evidence>
<name>A0ABV6N1Y6_9PSEU</name>
<dbReference type="EMBL" id="JBHLUD010000013">
    <property type="protein sequence ID" value="MFC0546482.1"/>
    <property type="molecule type" value="Genomic_DNA"/>
</dbReference>
<protein>
    <recommendedName>
        <fullName evidence="3">DUF3800 domain-containing protein</fullName>
    </recommendedName>
</protein>
<sequence>MEIYAHIDETGTRLPDGNRLYGLAAVLTEGTDHALVAATVRSLLLPGQRWLHHYDETRDRRTKIAESLAPLPLIGTIFMTTPTDRTRQEQARARLLVELLPHLQHTEHATHVIMESRQAGDRHDRRVRDRLRRSHRIDAAMPVDHKVKDADPCLWVADFVAGAYIAAHHHDEPEPWAILCAAHVIEVRNVPE</sequence>
<accession>A0ABV6N1Y6</accession>
<evidence type="ECO:0000313" key="2">
    <source>
        <dbReference type="Proteomes" id="UP001589810"/>
    </source>
</evidence>
<keyword evidence="2" id="KW-1185">Reference proteome</keyword>
<dbReference type="RefSeq" id="WP_273936724.1">
    <property type="nucleotide sequence ID" value="NZ_CP097263.1"/>
</dbReference>
<gene>
    <name evidence="1" type="ORF">ACFFH7_33560</name>
</gene>
<comment type="caution">
    <text evidence="1">The sequence shown here is derived from an EMBL/GenBank/DDBJ whole genome shotgun (WGS) entry which is preliminary data.</text>
</comment>